<keyword evidence="3 7" id="KW-0547">Nucleotide-binding</keyword>
<comment type="catalytic activity">
    <reaction evidence="7">
        <text>tRNA(Glu) + L-glutamate + ATP = L-glutamyl-tRNA(Glu) + AMP + diphosphate</text>
        <dbReference type="Rhea" id="RHEA:23540"/>
        <dbReference type="Rhea" id="RHEA-COMP:9663"/>
        <dbReference type="Rhea" id="RHEA-COMP:9680"/>
        <dbReference type="ChEBI" id="CHEBI:29985"/>
        <dbReference type="ChEBI" id="CHEBI:30616"/>
        <dbReference type="ChEBI" id="CHEBI:33019"/>
        <dbReference type="ChEBI" id="CHEBI:78442"/>
        <dbReference type="ChEBI" id="CHEBI:78520"/>
        <dbReference type="ChEBI" id="CHEBI:456215"/>
        <dbReference type="EC" id="6.1.1.17"/>
    </reaction>
</comment>
<keyword evidence="2 7" id="KW-0436">Ligase</keyword>
<dbReference type="GO" id="GO:0005737">
    <property type="term" value="C:cytoplasm"/>
    <property type="evidence" value="ECO:0007669"/>
    <property type="project" value="UniProtKB-SubCell"/>
</dbReference>
<keyword evidence="7" id="KW-0963">Cytoplasm</keyword>
<organism evidence="10 11">
    <name type="scientific">Candidatus Doudnabacteria bacterium RIFCSPHIGHO2_01_52_17</name>
    <dbReference type="NCBI Taxonomy" id="1817820"/>
    <lineage>
        <taxon>Bacteria</taxon>
        <taxon>Candidatus Doudnaibacteriota</taxon>
    </lineage>
</organism>
<proteinExistence type="inferred from homology"/>
<dbReference type="InterPro" id="IPR000924">
    <property type="entry name" value="Glu/Gln-tRNA-synth"/>
</dbReference>
<evidence type="ECO:0000256" key="2">
    <source>
        <dbReference type="ARBA" id="ARBA00022598"/>
    </source>
</evidence>
<dbReference type="InterPro" id="IPR008925">
    <property type="entry name" value="aa_tRNA-synth_I_cd-bd_sf"/>
</dbReference>
<dbReference type="EMBL" id="MFEG01000056">
    <property type="protein sequence ID" value="OGE74577.1"/>
    <property type="molecule type" value="Genomic_DNA"/>
</dbReference>
<dbReference type="GO" id="GO:0000049">
    <property type="term" value="F:tRNA binding"/>
    <property type="evidence" value="ECO:0007669"/>
    <property type="project" value="InterPro"/>
</dbReference>
<feature type="binding site" evidence="7">
    <location>
        <position position="252"/>
    </location>
    <ligand>
        <name>ATP</name>
        <dbReference type="ChEBI" id="CHEBI:30616"/>
    </ligand>
</feature>
<comment type="similarity">
    <text evidence="1 7">Belongs to the class-I aminoacyl-tRNA synthetase family. Glutamate--tRNA ligase type 1 subfamily.</text>
</comment>
<dbReference type="InterPro" id="IPR014729">
    <property type="entry name" value="Rossmann-like_a/b/a_fold"/>
</dbReference>
<feature type="domain" description="Glutamyl/glutaminyl-tRNA synthetase class Ib catalytic" evidence="8">
    <location>
        <begin position="5"/>
        <end position="318"/>
    </location>
</feature>
<feature type="short sequence motif" description="'KMSKS' region" evidence="7">
    <location>
        <begin position="249"/>
        <end position="253"/>
    </location>
</feature>
<comment type="caution">
    <text evidence="7">Lacks conserved residue(s) required for the propagation of feature annotation.</text>
</comment>
<comment type="function">
    <text evidence="7">Catalyzes the attachment of glutamate to tRNA(Glu) in a two-step reaction: glutamate is first activated by ATP to form Glu-AMP and then transferred to the acceptor end of tRNA(Glu).</text>
</comment>
<dbReference type="HAMAP" id="MF_00022">
    <property type="entry name" value="Glu_tRNA_synth_type1"/>
    <property type="match status" value="1"/>
</dbReference>
<dbReference type="FunFam" id="3.40.50.620:FF:000045">
    <property type="entry name" value="Glutamate--tRNA ligase, mitochondrial"/>
    <property type="match status" value="1"/>
</dbReference>
<name>A0A1F5NA84_9BACT</name>
<protein>
    <recommendedName>
        <fullName evidence="7">Glutamate--tRNA ligase</fullName>
        <ecNumber evidence="7">6.1.1.17</ecNumber>
    </recommendedName>
    <alternativeName>
        <fullName evidence="7">Glutamyl-tRNA synthetase</fullName>
        <shortName evidence="7">GluRS</shortName>
    </alternativeName>
</protein>
<dbReference type="Gene3D" id="1.10.10.350">
    <property type="match status" value="1"/>
</dbReference>
<keyword evidence="5 7" id="KW-0648">Protein biosynthesis</keyword>
<dbReference type="CDD" id="cd00808">
    <property type="entry name" value="GluRS_core"/>
    <property type="match status" value="1"/>
</dbReference>
<dbReference type="EC" id="6.1.1.17" evidence="7"/>
<dbReference type="InterPro" id="IPR020751">
    <property type="entry name" value="aa-tRNA-synth_I_codon-bd_sub2"/>
</dbReference>
<dbReference type="GO" id="GO:0006424">
    <property type="term" value="P:glutamyl-tRNA aminoacylation"/>
    <property type="evidence" value="ECO:0007669"/>
    <property type="project" value="UniProtKB-UniRule"/>
</dbReference>
<dbReference type="InterPro" id="IPR001412">
    <property type="entry name" value="aa-tRNA-synth_I_CS"/>
</dbReference>
<accession>A0A1F5NA84</accession>
<dbReference type="GO" id="GO:0008270">
    <property type="term" value="F:zinc ion binding"/>
    <property type="evidence" value="ECO:0007669"/>
    <property type="project" value="InterPro"/>
</dbReference>
<evidence type="ECO:0000259" key="8">
    <source>
        <dbReference type="Pfam" id="PF00749"/>
    </source>
</evidence>
<dbReference type="PANTHER" id="PTHR43311">
    <property type="entry name" value="GLUTAMATE--TRNA LIGASE"/>
    <property type="match status" value="1"/>
</dbReference>
<evidence type="ECO:0000313" key="10">
    <source>
        <dbReference type="EMBL" id="OGE74577.1"/>
    </source>
</evidence>
<keyword evidence="6 7" id="KW-0030">Aminoacyl-tRNA synthetase</keyword>
<evidence type="ECO:0000256" key="3">
    <source>
        <dbReference type="ARBA" id="ARBA00022741"/>
    </source>
</evidence>
<keyword evidence="4 7" id="KW-0067">ATP-binding</keyword>
<dbReference type="InterPro" id="IPR020058">
    <property type="entry name" value="Glu/Gln-tRNA-synth_Ib_cat-dom"/>
</dbReference>
<feature type="domain" description="Aminoacyl-tRNA synthetase class I anticodon-binding" evidence="9">
    <location>
        <begin position="365"/>
        <end position="475"/>
    </location>
</feature>
<dbReference type="InterPro" id="IPR004527">
    <property type="entry name" value="Glu-tRNA-ligase_bac/mito"/>
</dbReference>
<evidence type="ECO:0000256" key="6">
    <source>
        <dbReference type="ARBA" id="ARBA00023146"/>
    </source>
</evidence>
<evidence type="ECO:0000256" key="7">
    <source>
        <dbReference type="HAMAP-Rule" id="MF_00022"/>
    </source>
</evidence>
<dbReference type="PANTHER" id="PTHR43311:SF2">
    <property type="entry name" value="GLUTAMATE--TRNA LIGASE, MITOCHONDRIAL-RELATED"/>
    <property type="match status" value="1"/>
</dbReference>
<dbReference type="PROSITE" id="PS00178">
    <property type="entry name" value="AA_TRNA_LIGASE_I"/>
    <property type="match status" value="1"/>
</dbReference>
<dbReference type="Proteomes" id="UP000176547">
    <property type="component" value="Unassembled WGS sequence"/>
</dbReference>
<dbReference type="AlphaFoldDB" id="A0A1F5NA84"/>
<reference evidence="10 11" key="1">
    <citation type="journal article" date="2016" name="Nat. Commun.">
        <title>Thousands of microbial genomes shed light on interconnected biogeochemical processes in an aquifer system.</title>
        <authorList>
            <person name="Anantharaman K."/>
            <person name="Brown C.T."/>
            <person name="Hug L.A."/>
            <person name="Sharon I."/>
            <person name="Castelle C.J."/>
            <person name="Probst A.J."/>
            <person name="Thomas B.C."/>
            <person name="Singh A."/>
            <person name="Wilkins M.J."/>
            <person name="Karaoz U."/>
            <person name="Brodie E.L."/>
            <person name="Williams K.H."/>
            <person name="Hubbard S.S."/>
            <person name="Banfield J.F."/>
        </authorList>
    </citation>
    <scope>NUCLEOTIDE SEQUENCE [LARGE SCALE GENOMIC DNA]</scope>
</reference>
<evidence type="ECO:0000313" key="11">
    <source>
        <dbReference type="Proteomes" id="UP000176547"/>
    </source>
</evidence>
<comment type="subunit">
    <text evidence="7">Monomer.</text>
</comment>
<evidence type="ECO:0000256" key="1">
    <source>
        <dbReference type="ARBA" id="ARBA00007894"/>
    </source>
</evidence>
<dbReference type="GO" id="GO:0004818">
    <property type="term" value="F:glutamate-tRNA ligase activity"/>
    <property type="evidence" value="ECO:0007669"/>
    <property type="project" value="UniProtKB-UniRule"/>
</dbReference>
<evidence type="ECO:0000256" key="5">
    <source>
        <dbReference type="ARBA" id="ARBA00022917"/>
    </source>
</evidence>
<dbReference type="InterPro" id="IPR045462">
    <property type="entry name" value="aa-tRNA-synth_I_cd-bd"/>
</dbReference>
<evidence type="ECO:0000259" key="9">
    <source>
        <dbReference type="Pfam" id="PF19269"/>
    </source>
</evidence>
<dbReference type="Pfam" id="PF19269">
    <property type="entry name" value="Anticodon_2"/>
    <property type="match status" value="1"/>
</dbReference>
<sequence length="478" mass="54616">MNHTEVKVRFAPSPTGLLHVGGLRTALFNFLFARKNGGKFILRIEDTDRAREVKGATENIKETLELFGLRWDEGPIFQSQRLLIYTEHVNKLLENGAAYKCFCTQDRLADLKKQAELQKIPFRYDKHCLKNPPSFNSSPPVGEERRGGVFVIRQNVPGEGSTEFEDEIHGKIRVENRLLDDGILIKSDGWPVYNFANVVDDHLMGISHVIRGEEFIPSTPKHILLYRALGWDAPKFAHLPLLLDKKRAKLSKRMGDVAVKDYLEKGYLPEAILNFIAFLGWNPKSEREFFTLDELIAEFDLKKVNKSGAIFDIEKLDWYNAHYLKQKSPEERAKIMIPEKILKEIPVKVLELAGLLEPGRQGRGEEIEELTAYFVKVPKYEKELLRWKDGANEDIRKNLETAKSVITGLRETDKETIQKVFLEKIGSGDKGTMLWPLRVALTGRKTSPSPFEIIAAFMVFDDGKDRILKRIDSAIAKL</sequence>
<comment type="subcellular location">
    <subcellularLocation>
        <location evidence="7">Cytoplasm</location>
    </subcellularLocation>
</comment>
<dbReference type="PRINTS" id="PR00987">
    <property type="entry name" value="TRNASYNTHGLU"/>
</dbReference>
<dbReference type="Pfam" id="PF00749">
    <property type="entry name" value="tRNA-synt_1c"/>
    <property type="match status" value="1"/>
</dbReference>
<comment type="caution">
    <text evidence="10">The sequence shown here is derived from an EMBL/GenBank/DDBJ whole genome shotgun (WGS) entry which is preliminary data.</text>
</comment>
<gene>
    <name evidence="7" type="primary">gltX</name>
    <name evidence="10" type="ORF">A3K06_02305</name>
</gene>
<dbReference type="NCBIfam" id="TIGR00464">
    <property type="entry name" value="gltX_bact"/>
    <property type="match status" value="1"/>
</dbReference>
<feature type="short sequence motif" description="'HIGH' region" evidence="7">
    <location>
        <begin position="12"/>
        <end position="22"/>
    </location>
</feature>
<dbReference type="InterPro" id="IPR033910">
    <property type="entry name" value="GluRS_core"/>
</dbReference>
<dbReference type="InterPro" id="IPR049940">
    <property type="entry name" value="GluQ/Sye"/>
</dbReference>
<dbReference type="SUPFAM" id="SSF52374">
    <property type="entry name" value="Nucleotidylyl transferase"/>
    <property type="match status" value="1"/>
</dbReference>
<dbReference type="SUPFAM" id="SSF48163">
    <property type="entry name" value="An anticodon-binding domain of class I aminoacyl-tRNA synthetases"/>
    <property type="match status" value="1"/>
</dbReference>
<evidence type="ECO:0000256" key="4">
    <source>
        <dbReference type="ARBA" id="ARBA00022840"/>
    </source>
</evidence>
<dbReference type="Gene3D" id="3.40.50.620">
    <property type="entry name" value="HUPs"/>
    <property type="match status" value="1"/>
</dbReference>
<dbReference type="GO" id="GO:0005524">
    <property type="term" value="F:ATP binding"/>
    <property type="evidence" value="ECO:0007669"/>
    <property type="project" value="UniProtKB-UniRule"/>
</dbReference>